<dbReference type="PROSITE" id="PS51747">
    <property type="entry name" value="CYT_DCMP_DEAMINASES_2"/>
    <property type="match status" value="1"/>
</dbReference>
<dbReference type="AlphaFoldDB" id="K6G4H1"/>
<dbReference type="STRING" id="1208365.B273_0568"/>
<evidence type="ECO:0000256" key="2">
    <source>
        <dbReference type="ARBA" id="ARBA00011738"/>
    </source>
</evidence>
<comment type="caution">
    <text evidence="10">The sequence shown here is derived from an EMBL/GenBank/DDBJ whole genome shotgun (WGS) entry which is preliminary data.</text>
</comment>
<dbReference type="PROSITE" id="PS00903">
    <property type="entry name" value="CYT_DCMP_DEAMINASES_1"/>
    <property type="match status" value="1"/>
</dbReference>
<dbReference type="SUPFAM" id="SSF53927">
    <property type="entry name" value="Cytidine deaminase-like"/>
    <property type="match status" value="1"/>
</dbReference>
<feature type="binding site" evidence="8">
    <location>
        <position position="79"/>
    </location>
    <ligand>
        <name>Zn(2+)</name>
        <dbReference type="ChEBI" id="CHEBI:29105"/>
        <note>catalytic</note>
    </ligand>
</feature>
<dbReference type="EC" id="3.5.4.33" evidence="8"/>
<dbReference type="Gene3D" id="3.40.140.10">
    <property type="entry name" value="Cytidine Deaminase, domain 2"/>
    <property type="match status" value="1"/>
</dbReference>
<dbReference type="GO" id="GO:0008270">
    <property type="term" value="F:zinc ion binding"/>
    <property type="evidence" value="ECO:0007669"/>
    <property type="project" value="UniProtKB-UniRule"/>
</dbReference>
<dbReference type="PATRIC" id="fig|1208365.4.peg.1162"/>
<feature type="binding site" evidence="8">
    <location>
        <position position="76"/>
    </location>
    <ligand>
        <name>Zn(2+)</name>
        <dbReference type="ChEBI" id="CHEBI:29105"/>
        <note>catalytic</note>
    </ligand>
</feature>
<dbReference type="GO" id="GO:0002100">
    <property type="term" value="P:tRNA wobble adenosine to inosine editing"/>
    <property type="evidence" value="ECO:0007669"/>
    <property type="project" value="UniProtKB-UniRule"/>
</dbReference>
<dbReference type="InterPro" id="IPR058535">
    <property type="entry name" value="MafB19-deam"/>
</dbReference>
<evidence type="ECO:0000259" key="9">
    <source>
        <dbReference type="PROSITE" id="PS51747"/>
    </source>
</evidence>
<comment type="function">
    <text evidence="8">Catalyzes the deamination of adenosine to inosine at the wobble position 34 of tRNA(Arg2).</text>
</comment>
<dbReference type="InterPro" id="IPR028883">
    <property type="entry name" value="tRNA_aden_deaminase"/>
</dbReference>
<evidence type="ECO:0000256" key="7">
    <source>
        <dbReference type="ARBA" id="ARBA00048045"/>
    </source>
</evidence>
<dbReference type="GO" id="GO:0052717">
    <property type="term" value="F:tRNA-specific adenosine-34 deaminase activity"/>
    <property type="evidence" value="ECO:0007669"/>
    <property type="project" value="UniProtKB-UniRule"/>
</dbReference>
<protein>
    <recommendedName>
        <fullName evidence="8">tRNA-specific adenosine deaminase</fullName>
        <ecNumber evidence="8">3.5.4.33</ecNumber>
    </recommendedName>
</protein>
<proteinExistence type="inferred from homology"/>
<dbReference type="InterPro" id="IPR016193">
    <property type="entry name" value="Cytidine_deaminase-like"/>
</dbReference>
<dbReference type="PANTHER" id="PTHR11079">
    <property type="entry name" value="CYTOSINE DEAMINASE FAMILY MEMBER"/>
    <property type="match status" value="1"/>
</dbReference>
<sequence length="147" mass="16529">MVEAMHMARLAFDNDEVPVGAIVVNNGEIIGRGFNQVILKNSISSHAEINAINQASQFIKNYRLKGCEIYVTLEPCHMCAKAIVDARIDSLYFGANEPKTGAIQSIDQFLERDDLNHKVIFSGGHMQEQSSRLLKKFFQSKRNNRDS</sequence>
<evidence type="ECO:0000256" key="5">
    <source>
        <dbReference type="ARBA" id="ARBA00022801"/>
    </source>
</evidence>
<feature type="binding site" evidence="8">
    <location>
        <position position="46"/>
    </location>
    <ligand>
        <name>Zn(2+)</name>
        <dbReference type="ChEBI" id="CHEBI:29105"/>
        <note>catalytic</note>
    </ligand>
</feature>
<evidence type="ECO:0000256" key="8">
    <source>
        <dbReference type="HAMAP-Rule" id="MF_00972"/>
    </source>
</evidence>
<evidence type="ECO:0000256" key="6">
    <source>
        <dbReference type="ARBA" id="ARBA00022833"/>
    </source>
</evidence>
<organism evidence="10 11">
    <name type="scientific">SAR86 cluster bacterium SAR86E</name>
    <dbReference type="NCBI Taxonomy" id="1208365"/>
    <lineage>
        <taxon>Bacteria</taxon>
        <taxon>Pseudomonadati</taxon>
        <taxon>Pseudomonadota</taxon>
        <taxon>Gammaproteobacteria</taxon>
        <taxon>SAR86 cluster</taxon>
    </lineage>
</organism>
<comment type="similarity">
    <text evidence="1">Belongs to the cytidine and deoxycytidylate deaminase family. ADAT2 subfamily.</text>
</comment>
<dbReference type="CDD" id="cd01285">
    <property type="entry name" value="nucleoside_deaminase"/>
    <property type="match status" value="1"/>
</dbReference>
<evidence type="ECO:0000256" key="1">
    <source>
        <dbReference type="ARBA" id="ARBA00010669"/>
    </source>
</evidence>
<comment type="catalytic activity">
    <reaction evidence="7 8">
        <text>adenosine(34) in tRNA + H2O + H(+) = inosine(34) in tRNA + NH4(+)</text>
        <dbReference type="Rhea" id="RHEA:43168"/>
        <dbReference type="Rhea" id="RHEA-COMP:10373"/>
        <dbReference type="Rhea" id="RHEA-COMP:10374"/>
        <dbReference type="ChEBI" id="CHEBI:15377"/>
        <dbReference type="ChEBI" id="CHEBI:15378"/>
        <dbReference type="ChEBI" id="CHEBI:28938"/>
        <dbReference type="ChEBI" id="CHEBI:74411"/>
        <dbReference type="ChEBI" id="CHEBI:82852"/>
        <dbReference type="EC" id="3.5.4.33"/>
    </reaction>
</comment>
<feature type="active site" description="Proton donor" evidence="8">
    <location>
        <position position="48"/>
    </location>
</feature>
<keyword evidence="6 8" id="KW-0862">Zinc</keyword>
<evidence type="ECO:0000313" key="11">
    <source>
        <dbReference type="Proteomes" id="UP000010310"/>
    </source>
</evidence>
<comment type="cofactor">
    <cofactor evidence="8">
        <name>Zn(2+)</name>
        <dbReference type="ChEBI" id="CHEBI:29105"/>
    </cofactor>
    <text evidence="8">Binds 1 zinc ion per subunit.</text>
</comment>
<keyword evidence="3 8" id="KW-0819">tRNA processing</keyword>
<evidence type="ECO:0000313" key="10">
    <source>
        <dbReference type="EMBL" id="EKO36104.1"/>
    </source>
</evidence>
<keyword evidence="11" id="KW-1185">Reference proteome</keyword>
<feature type="domain" description="CMP/dCMP-type deaminase" evidence="9">
    <location>
        <begin position="1"/>
        <end position="122"/>
    </location>
</feature>
<dbReference type="Proteomes" id="UP000010310">
    <property type="component" value="Unassembled WGS sequence"/>
</dbReference>
<dbReference type="Pfam" id="PF14437">
    <property type="entry name" value="MafB19-deam"/>
    <property type="match status" value="1"/>
</dbReference>
<dbReference type="EMBL" id="AMWX01000012">
    <property type="protein sequence ID" value="EKO36104.1"/>
    <property type="molecule type" value="Genomic_DNA"/>
</dbReference>
<keyword evidence="5 8" id="KW-0378">Hydrolase</keyword>
<gene>
    <name evidence="8" type="primary">tadA</name>
    <name evidence="10" type="ORF">B273_0568</name>
</gene>
<name>K6G4H1_9GAMM</name>
<comment type="subunit">
    <text evidence="2 8">Homodimer.</text>
</comment>
<reference evidence="10 11" key="1">
    <citation type="submission" date="2012-09" db="EMBL/GenBank/DDBJ databases">
        <authorList>
            <person name="Dupont C.L."/>
            <person name="Rusch D.B."/>
            <person name="Lombardo M.-J."/>
            <person name="Novotny M."/>
            <person name="Yee-Greenbaum J."/>
            <person name="Laskin R."/>
        </authorList>
    </citation>
    <scope>NUCLEOTIDE SEQUENCE [LARGE SCALE GENOMIC DNA]</scope>
    <source>
        <strain evidence="10">SAR86E</strain>
    </source>
</reference>
<dbReference type="HAMAP" id="MF_00972">
    <property type="entry name" value="tRNA_aden_deaminase"/>
    <property type="match status" value="1"/>
</dbReference>
<evidence type="ECO:0000256" key="4">
    <source>
        <dbReference type="ARBA" id="ARBA00022723"/>
    </source>
</evidence>
<evidence type="ECO:0000256" key="3">
    <source>
        <dbReference type="ARBA" id="ARBA00022694"/>
    </source>
</evidence>
<accession>K6G4H1</accession>
<dbReference type="InterPro" id="IPR002125">
    <property type="entry name" value="CMP_dCMP_dom"/>
</dbReference>
<dbReference type="InterPro" id="IPR016192">
    <property type="entry name" value="APOBEC/CMP_deaminase_Zn-bd"/>
</dbReference>
<dbReference type="PANTHER" id="PTHR11079:SF202">
    <property type="entry name" value="TRNA-SPECIFIC ADENOSINE DEAMINASE"/>
    <property type="match status" value="1"/>
</dbReference>
<keyword evidence="4 8" id="KW-0479">Metal-binding</keyword>